<evidence type="ECO:0000313" key="1">
    <source>
        <dbReference type="EMBL" id="KAF5758669.1"/>
    </source>
</evidence>
<dbReference type="Proteomes" id="UP000215914">
    <property type="component" value="Unassembled WGS sequence"/>
</dbReference>
<reference evidence="1" key="2">
    <citation type="submission" date="2020-06" db="EMBL/GenBank/DDBJ databases">
        <title>Helianthus annuus Genome sequencing and assembly Release 2.</title>
        <authorList>
            <person name="Gouzy J."/>
            <person name="Langlade N."/>
            <person name="Munos S."/>
        </authorList>
    </citation>
    <scope>NUCLEOTIDE SEQUENCE</scope>
    <source>
        <tissue evidence="1">Leaves</tissue>
    </source>
</reference>
<proteinExistence type="predicted"/>
<dbReference type="AlphaFoldDB" id="A0A9K3DNZ6"/>
<comment type="caution">
    <text evidence="1">The sequence shown here is derived from an EMBL/GenBank/DDBJ whole genome shotgun (WGS) entry which is preliminary data.</text>
</comment>
<keyword evidence="2" id="KW-1185">Reference proteome</keyword>
<accession>A0A9K3DNZ6</accession>
<protein>
    <submittedName>
        <fullName evidence="1">Uncharacterized protein</fullName>
    </submittedName>
</protein>
<sequence length="61" mass="6961">MIDHLWFLGTMKTDIPSCVSIFSNAKLEYKINKIASISIRLPIKTTTDGLAFIIKDKRPHE</sequence>
<dbReference type="Gramene" id="mRNA:HanXRQr2_Chr16g0731901">
    <property type="protein sequence ID" value="CDS:HanXRQr2_Chr16g0731901.1"/>
    <property type="gene ID" value="HanXRQr2_Chr16g0731901"/>
</dbReference>
<gene>
    <name evidence="1" type="ORF">HanXRQr2_Chr16g0731901</name>
</gene>
<organism evidence="1 2">
    <name type="scientific">Helianthus annuus</name>
    <name type="common">Common sunflower</name>
    <dbReference type="NCBI Taxonomy" id="4232"/>
    <lineage>
        <taxon>Eukaryota</taxon>
        <taxon>Viridiplantae</taxon>
        <taxon>Streptophyta</taxon>
        <taxon>Embryophyta</taxon>
        <taxon>Tracheophyta</taxon>
        <taxon>Spermatophyta</taxon>
        <taxon>Magnoliopsida</taxon>
        <taxon>eudicotyledons</taxon>
        <taxon>Gunneridae</taxon>
        <taxon>Pentapetalae</taxon>
        <taxon>asterids</taxon>
        <taxon>campanulids</taxon>
        <taxon>Asterales</taxon>
        <taxon>Asteraceae</taxon>
        <taxon>Asteroideae</taxon>
        <taxon>Heliantheae alliance</taxon>
        <taxon>Heliantheae</taxon>
        <taxon>Helianthus</taxon>
    </lineage>
</organism>
<name>A0A9K3DNZ6_HELAN</name>
<dbReference type="EMBL" id="MNCJ02000331">
    <property type="protein sequence ID" value="KAF5758669.1"/>
    <property type="molecule type" value="Genomic_DNA"/>
</dbReference>
<reference evidence="1" key="1">
    <citation type="journal article" date="2017" name="Nature">
        <title>The sunflower genome provides insights into oil metabolism, flowering and Asterid evolution.</title>
        <authorList>
            <person name="Badouin H."/>
            <person name="Gouzy J."/>
            <person name="Grassa C.J."/>
            <person name="Murat F."/>
            <person name="Staton S.E."/>
            <person name="Cottret L."/>
            <person name="Lelandais-Briere C."/>
            <person name="Owens G.L."/>
            <person name="Carrere S."/>
            <person name="Mayjonade B."/>
            <person name="Legrand L."/>
            <person name="Gill N."/>
            <person name="Kane N.C."/>
            <person name="Bowers J.E."/>
            <person name="Hubner S."/>
            <person name="Bellec A."/>
            <person name="Berard A."/>
            <person name="Berges H."/>
            <person name="Blanchet N."/>
            <person name="Boniface M.C."/>
            <person name="Brunel D."/>
            <person name="Catrice O."/>
            <person name="Chaidir N."/>
            <person name="Claudel C."/>
            <person name="Donnadieu C."/>
            <person name="Faraut T."/>
            <person name="Fievet G."/>
            <person name="Helmstetter N."/>
            <person name="King M."/>
            <person name="Knapp S.J."/>
            <person name="Lai Z."/>
            <person name="Le Paslier M.C."/>
            <person name="Lippi Y."/>
            <person name="Lorenzon L."/>
            <person name="Mandel J.R."/>
            <person name="Marage G."/>
            <person name="Marchand G."/>
            <person name="Marquand E."/>
            <person name="Bret-Mestries E."/>
            <person name="Morien E."/>
            <person name="Nambeesan S."/>
            <person name="Nguyen T."/>
            <person name="Pegot-Espagnet P."/>
            <person name="Pouilly N."/>
            <person name="Raftis F."/>
            <person name="Sallet E."/>
            <person name="Schiex T."/>
            <person name="Thomas J."/>
            <person name="Vandecasteele C."/>
            <person name="Vares D."/>
            <person name="Vear F."/>
            <person name="Vautrin S."/>
            <person name="Crespi M."/>
            <person name="Mangin B."/>
            <person name="Burke J.M."/>
            <person name="Salse J."/>
            <person name="Munos S."/>
            <person name="Vincourt P."/>
            <person name="Rieseberg L.H."/>
            <person name="Langlade N.B."/>
        </authorList>
    </citation>
    <scope>NUCLEOTIDE SEQUENCE</scope>
    <source>
        <tissue evidence="1">Leaves</tissue>
    </source>
</reference>
<evidence type="ECO:0000313" key="2">
    <source>
        <dbReference type="Proteomes" id="UP000215914"/>
    </source>
</evidence>